<protein>
    <submittedName>
        <fullName evidence="1">Uncharacterized protein</fullName>
    </submittedName>
</protein>
<comment type="caution">
    <text evidence="1">The sequence shown here is derived from an EMBL/GenBank/DDBJ whole genome shotgun (WGS) entry which is preliminary data.</text>
</comment>
<evidence type="ECO:0000313" key="1">
    <source>
        <dbReference type="EMBL" id="MFC0605149.1"/>
    </source>
</evidence>
<name>A0ABV6QA69_9FLAO</name>
<proteinExistence type="predicted"/>
<sequence>MKIKSNALPIELSSPFYDKNKTFCSTFEHYIASKNGKVKGIYNAYSYLVYGKIINPKPWNLIYKKSTFTSTGNLLLSSESQSLLVLAEWKTELKGTYTSEVKIRKRKRLDSFILHFNKSLSILDITDKYIIYSKGESIRVLKSIIEILKPLFVSGEIYKVELINEKLNIELRSKQHHFDILDKLLVL</sequence>
<organism evidence="1 2">
    <name type="scientific">Winogradskyella pulchriflava</name>
    <dbReference type="NCBI Taxonomy" id="1110688"/>
    <lineage>
        <taxon>Bacteria</taxon>
        <taxon>Pseudomonadati</taxon>
        <taxon>Bacteroidota</taxon>
        <taxon>Flavobacteriia</taxon>
        <taxon>Flavobacteriales</taxon>
        <taxon>Flavobacteriaceae</taxon>
        <taxon>Winogradskyella</taxon>
    </lineage>
</organism>
<accession>A0ABV6QA69</accession>
<evidence type="ECO:0000313" key="2">
    <source>
        <dbReference type="Proteomes" id="UP001589832"/>
    </source>
</evidence>
<dbReference type="EMBL" id="JBHLTQ010000005">
    <property type="protein sequence ID" value="MFC0605149.1"/>
    <property type="molecule type" value="Genomic_DNA"/>
</dbReference>
<dbReference type="Proteomes" id="UP001589832">
    <property type="component" value="Unassembled WGS sequence"/>
</dbReference>
<keyword evidence="2" id="KW-1185">Reference proteome</keyword>
<reference evidence="1 2" key="1">
    <citation type="submission" date="2024-09" db="EMBL/GenBank/DDBJ databases">
        <authorList>
            <person name="Sun Q."/>
            <person name="Mori K."/>
        </authorList>
    </citation>
    <scope>NUCLEOTIDE SEQUENCE [LARGE SCALE GENOMIC DNA]</scope>
    <source>
        <strain evidence="1 2">NCAIM B.02481</strain>
    </source>
</reference>
<gene>
    <name evidence="1" type="ORF">ACFFGA_11330</name>
</gene>
<dbReference type="RefSeq" id="WP_386063996.1">
    <property type="nucleotide sequence ID" value="NZ_JBHLTQ010000005.1"/>
</dbReference>